<dbReference type="OrthoDB" id="2122308at2759"/>
<reference evidence="2 3" key="1">
    <citation type="submission" date="2016-03" db="EMBL/GenBank/DDBJ databases">
        <authorList>
            <person name="Ploux O."/>
        </authorList>
    </citation>
    <scope>NUCLEOTIDE SEQUENCE [LARGE SCALE GENOMIC DNA]</scope>
    <source>
        <strain evidence="2 3">URUG2</strain>
    </source>
</reference>
<dbReference type="EMBL" id="FJUY01000009">
    <property type="protein sequence ID" value="CZT20377.1"/>
    <property type="molecule type" value="Genomic_DNA"/>
</dbReference>
<dbReference type="STRING" id="112498.A0A2D3V6P4"/>
<organism evidence="2 3">
    <name type="scientific">Ramularia collo-cygni</name>
    <dbReference type="NCBI Taxonomy" id="112498"/>
    <lineage>
        <taxon>Eukaryota</taxon>
        <taxon>Fungi</taxon>
        <taxon>Dikarya</taxon>
        <taxon>Ascomycota</taxon>
        <taxon>Pezizomycotina</taxon>
        <taxon>Dothideomycetes</taxon>
        <taxon>Dothideomycetidae</taxon>
        <taxon>Mycosphaerellales</taxon>
        <taxon>Mycosphaerellaceae</taxon>
        <taxon>Ramularia</taxon>
    </lineage>
</organism>
<dbReference type="GeneID" id="35601377"/>
<name>A0A2D3V6P4_9PEZI</name>
<protein>
    <recommendedName>
        <fullName evidence="4">Hyaluronan/mRNA-binding protein domain-containing protein</fullName>
    </recommendedName>
</protein>
<evidence type="ECO:0000313" key="3">
    <source>
        <dbReference type="Proteomes" id="UP000225277"/>
    </source>
</evidence>
<evidence type="ECO:0000256" key="1">
    <source>
        <dbReference type="SAM" id="MobiDB-lite"/>
    </source>
</evidence>
<gene>
    <name evidence="2" type="ORF">RCC_06237</name>
</gene>
<proteinExistence type="predicted"/>
<dbReference type="Proteomes" id="UP000225277">
    <property type="component" value="Unassembled WGS sequence"/>
</dbReference>
<dbReference type="AlphaFoldDB" id="A0A2D3V6P4"/>
<accession>A0A2D3V6P4</accession>
<feature type="compositionally biased region" description="Basic and acidic residues" evidence="1">
    <location>
        <begin position="1"/>
        <end position="13"/>
    </location>
</feature>
<dbReference type="RefSeq" id="XP_023627266.1">
    <property type="nucleotide sequence ID" value="XM_023771498.1"/>
</dbReference>
<keyword evidence="3" id="KW-1185">Reference proteome</keyword>
<feature type="region of interest" description="Disordered" evidence="1">
    <location>
        <begin position="1"/>
        <end position="55"/>
    </location>
</feature>
<sequence>MTRTHKATDRDHVGLANGTAAPEEHLPRYFGKAGYDGNNPSGTKKQGGGKANWGLPIHSELEDLPINTFQPKRRSNSNQFTTLPLARRRSSVSTTLAPASYSALKTKFEAADPNEVVEFDEYLHGPDLAELEKMSTGSSAGTLEEEEEEEVQHLKEVK</sequence>
<evidence type="ECO:0008006" key="4">
    <source>
        <dbReference type="Google" id="ProtNLM"/>
    </source>
</evidence>
<evidence type="ECO:0000313" key="2">
    <source>
        <dbReference type="EMBL" id="CZT20377.1"/>
    </source>
</evidence>
<feature type="region of interest" description="Disordered" evidence="1">
    <location>
        <begin position="128"/>
        <end position="158"/>
    </location>
</feature>